<dbReference type="SUPFAM" id="SSF55961">
    <property type="entry name" value="Bet v1-like"/>
    <property type="match status" value="1"/>
</dbReference>
<gene>
    <name evidence="3" type="ORF">SapgrDRAFT_0433</name>
</gene>
<sequence length="197" mass="23167">MKKLVLFALLLLVFGPLQGQQWELAKEKSEISVYSRPLAAWEMQESRAEMYISANLEAVEAAIKRADMRKKWMYETPLNENLERVSDDEFYVYYQVDMPWPIENRDNVTHYKIHRLSETELRIDFRSCPKKKAKQAGFIRIEEMQGHWYFKDMGRGKLFVRQQLVAHAGGSIPAWLAKKSVVEGPYKTMTKFRALLE</sequence>
<dbReference type="PIRSF" id="PIRSF039033">
    <property type="entry name" value="START_dom"/>
    <property type="match status" value="1"/>
</dbReference>
<protein>
    <submittedName>
        <fullName evidence="3">START domain-containing protein</fullName>
    </submittedName>
</protein>
<organism evidence="3 4">
    <name type="scientific">Saprospira grandis DSM 2844</name>
    <dbReference type="NCBI Taxonomy" id="694433"/>
    <lineage>
        <taxon>Bacteria</taxon>
        <taxon>Pseudomonadati</taxon>
        <taxon>Bacteroidota</taxon>
        <taxon>Saprospiria</taxon>
        <taxon>Saprospirales</taxon>
        <taxon>Saprospiraceae</taxon>
        <taxon>Saprospira</taxon>
    </lineage>
</organism>
<name>J1I1Q2_9BACT</name>
<dbReference type="PANTHER" id="PTHR19308:SF14">
    <property type="entry name" value="START DOMAIN-CONTAINING PROTEIN"/>
    <property type="match status" value="1"/>
</dbReference>
<accession>J1I1Q2</accession>
<evidence type="ECO:0000313" key="3">
    <source>
        <dbReference type="EMBL" id="EJF52178.1"/>
    </source>
</evidence>
<keyword evidence="1" id="KW-0732">Signal</keyword>
<dbReference type="PANTHER" id="PTHR19308">
    <property type="entry name" value="PHOSPHATIDYLCHOLINE TRANSFER PROTEIN"/>
    <property type="match status" value="1"/>
</dbReference>
<dbReference type="GO" id="GO:0008289">
    <property type="term" value="F:lipid binding"/>
    <property type="evidence" value="ECO:0007669"/>
    <property type="project" value="InterPro"/>
</dbReference>
<dbReference type="EMBL" id="JH719942">
    <property type="protein sequence ID" value="EJF52178.1"/>
    <property type="molecule type" value="Genomic_DNA"/>
</dbReference>
<dbReference type="Proteomes" id="UP000005113">
    <property type="component" value="Unassembled WGS sequence"/>
</dbReference>
<reference evidence="4" key="1">
    <citation type="journal article" date="2012" name="Stand. Genomic Sci.">
        <title>Permanent draft genome sequence of the gliding predator Saprospira grandis strain Sa g1 (= HR1).</title>
        <authorList>
            <person name="Mavromatis K."/>
            <person name="Chertkov O."/>
            <person name="Lapidus A."/>
            <person name="Nolan M."/>
            <person name="Lucas S."/>
            <person name="Tice H."/>
            <person name="Del Rio T.G."/>
            <person name="Cheng J.F."/>
            <person name="Han C."/>
            <person name="Tapia R."/>
            <person name="Bruce D."/>
            <person name="Goodwin L.A."/>
            <person name="Pitluck S."/>
            <person name="Huntemann M."/>
            <person name="Liolios K."/>
            <person name="Pagani I."/>
            <person name="Ivanova N."/>
            <person name="Mikhailova N."/>
            <person name="Pati A."/>
            <person name="Chen A."/>
            <person name="Palaniappan K."/>
            <person name="Land M."/>
            <person name="Brambilla E.M."/>
            <person name="Rohde M."/>
            <person name="Spring S."/>
            <person name="Goker M."/>
            <person name="Detter J.C."/>
            <person name="Bristow J."/>
            <person name="Eisen J.A."/>
            <person name="Markowitz V."/>
            <person name="Hugenholtz P."/>
            <person name="Kyrpides N.C."/>
            <person name="Klenk H.P."/>
            <person name="Woyke T."/>
        </authorList>
    </citation>
    <scope>NUCLEOTIDE SEQUENCE [LARGE SCALE GENOMIC DNA]</scope>
    <source>
        <strain evidence="4">DSM 2844</strain>
    </source>
</reference>
<dbReference type="InterPro" id="IPR002913">
    <property type="entry name" value="START_lipid-bd_dom"/>
</dbReference>
<evidence type="ECO:0000313" key="4">
    <source>
        <dbReference type="Proteomes" id="UP000005113"/>
    </source>
</evidence>
<dbReference type="OrthoDB" id="5734556at2"/>
<dbReference type="InterPro" id="IPR028347">
    <property type="entry name" value="START_dom_prot"/>
</dbReference>
<dbReference type="RefSeq" id="WP_002656959.1">
    <property type="nucleotide sequence ID" value="NZ_JH719942.1"/>
</dbReference>
<dbReference type="GO" id="GO:0005737">
    <property type="term" value="C:cytoplasm"/>
    <property type="evidence" value="ECO:0007669"/>
    <property type="project" value="UniProtKB-ARBA"/>
</dbReference>
<dbReference type="HOGENOM" id="CLU_095975_0_0_10"/>
<dbReference type="InterPro" id="IPR051213">
    <property type="entry name" value="START_lipid_transfer"/>
</dbReference>
<dbReference type="InterPro" id="IPR023393">
    <property type="entry name" value="START-like_dom_sf"/>
</dbReference>
<dbReference type="AlphaFoldDB" id="J1I1Q2"/>
<feature type="domain" description="START" evidence="2">
    <location>
        <begin position="20"/>
        <end position="193"/>
    </location>
</feature>
<evidence type="ECO:0000259" key="2">
    <source>
        <dbReference type="Pfam" id="PF01852"/>
    </source>
</evidence>
<feature type="signal peptide" evidence="1">
    <location>
        <begin position="1"/>
        <end position="19"/>
    </location>
</feature>
<dbReference type="Gene3D" id="3.30.530.20">
    <property type="match status" value="1"/>
</dbReference>
<proteinExistence type="predicted"/>
<feature type="chain" id="PRO_5003742989" evidence="1">
    <location>
        <begin position="20"/>
        <end position="197"/>
    </location>
</feature>
<evidence type="ECO:0000256" key="1">
    <source>
        <dbReference type="SAM" id="SignalP"/>
    </source>
</evidence>
<dbReference type="Pfam" id="PF01852">
    <property type="entry name" value="START"/>
    <property type="match status" value="1"/>
</dbReference>